<dbReference type="AlphaFoldDB" id="A0A9W9EUE8"/>
<protein>
    <recommendedName>
        <fullName evidence="3">Aminoglycoside phosphotransferase domain-containing protein</fullName>
    </recommendedName>
</protein>
<dbReference type="EMBL" id="JAPQKH010000007">
    <property type="protein sequence ID" value="KAJ5088227.1"/>
    <property type="molecule type" value="Genomic_DNA"/>
</dbReference>
<sequence>MSTEQDKSSEMIGHGTDCVKVPEAATLPLIRGTTTLQDALEQEEDMLLDLDYPQQRIDFFVSLYGNREKIVDIVSYHLGLNPSDTCWLGEVKEWIHGSFNVCIPVYIRRLNQSPGKSALIRFPLPYKIGELENPGNLDEKIRCEAATFIWMQEHCPEVPIPQLHGFGLADGHIFTIPEHVPLNTRVIWYLKRCISWLMGSSLPCRYVRHHRPAAMLDFGYLVMEYVGNPGVQMLSETWDEDRHQQHKRTNLFRGLSHIMLSLSQIPLPCIGSWTLDSNGFLKFSNRPLNLRIHQLENGRIPTGIPRSLTYSSTDAYYLDLLSCHDKRIRYQPNSIIDEDDGRDQMARLTIMRALLPHFADRELRQGPFFYRLTDLHPSNIFVDSDWNIKWVIDLEWACSLPAETLRAPYWLTGRSVDRLTDKHLDTFDHGYREFVDIFEKEEESFPPINDIYSYRTKLLRRSWETGSFWYFQALDSPKGLFNLFHQHIHPIFAPSHDVDSKLSRGLSEYWASDTDKVIAAKLKDKEEYEKTICRRFDEAADQT</sequence>
<keyword evidence="2" id="KW-1185">Reference proteome</keyword>
<name>A0A9W9EUE8_9EURO</name>
<dbReference type="InterPro" id="IPR011009">
    <property type="entry name" value="Kinase-like_dom_sf"/>
</dbReference>
<dbReference type="PANTHER" id="PTHR21310:SF37">
    <property type="entry name" value="AMINOGLYCOSIDE PHOSPHOTRANSFERASE DOMAIN-CONTAINING PROTEIN"/>
    <property type="match status" value="1"/>
</dbReference>
<dbReference type="Proteomes" id="UP001149165">
    <property type="component" value="Unassembled WGS sequence"/>
</dbReference>
<dbReference type="OrthoDB" id="3645574at2759"/>
<dbReference type="SUPFAM" id="SSF56112">
    <property type="entry name" value="Protein kinase-like (PK-like)"/>
    <property type="match status" value="1"/>
</dbReference>
<reference evidence="1" key="2">
    <citation type="journal article" date="2023" name="IMA Fungus">
        <title>Comparative genomic study of the Penicillium genus elucidates a diverse pangenome and 15 lateral gene transfer events.</title>
        <authorList>
            <person name="Petersen C."/>
            <person name="Sorensen T."/>
            <person name="Nielsen M.R."/>
            <person name="Sondergaard T.E."/>
            <person name="Sorensen J.L."/>
            <person name="Fitzpatrick D.A."/>
            <person name="Frisvad J.C."/>
            <person name="Nielsen K.L."/>
        </authorList>
    </citation>
    <scope>NUCLEOTIDE SEQUENCE</scope>
    <source>
        <strain evidence="1">IBT 30069</strain>
    </source>
</reference>
<evidence type="ECO:0000313" key="1">
    <source>
        <dbReference type="EMBL" id="KAJ5088227.1"/>
    </source>
</evidence>
<accession>A0A9W9EUE8</accession>
<dbReference type="InterPro" id="IPR051678">
    <property type="entry name" value="AGP_Transferase"/>
</dbReference>
<evidence type="ECO:0000313" key="2">
    <source>
        <dbReference type="Proteomes" id="UP001149165"/>
    </source>
</evidence>
<gene>
    <name evidence="1" type="ORF">N7456_011843</name>
</gene>
<proteinExistence type="predicted"/>
<reference evidence="1" key="1">
    <citation type="submission" date="2022-11" db="EMBL/GenBank/DDBJ databases">
        <authorList>
            <person name="Petersen C."/>
        </authorList>
    </citation>
    <scope>NUCLEOTIDE SEQUENCE</scope>
    <source>
        <strain evidence="1">IBT 30069</strain>
    </source>
</reference>
<organism evidence="1 2">
    <name type="scientific">Penicillium angulare</name>
    <dbReference type="NCBI Taxonomy" id="116970"/>
    <lineage>
        <taxon>Eukaryota</taxon>
        <taxon>Fungi</taxon>
        <taxon>Dikarya</taxon>
        <taxon>Ascomycota</taxon>
        <taxon>Pezizomycotina</taxon>
        <taxon>Eurotiomycetes</taxon>
        <taxon>Eurotiomycetidae</taxon>
        <taxon>Eurotiales</taxon>
        <taxon>Aspergillaceae</taxon>
        <taxon>Penicillium</taxon>
    </lineage>
</organism>
<comment type="caution">
    <text evidence="1">The sequence shown here is derived from an EMBL/GenBank/DDBJ whole genome shotgun (WGS) entry which is preliminary data.</text>
</comment>
<dbReference type="PANTHER" id="PTHR21310">
    <property type="entry name" value="AMINOGLYCOSIDE PHOSPHOTRANSFERASE-RELATED-RELATED"/>
    <property type="match status" value="1"/>
</dbReference>
<evidence type="ECO:0008006" key="3">
    <source>
        <dbReference type="Google" id="ProtNLM"/>
    </source>
</evidence>